<protein>
    <submittedName>
        <fullName evidence="1">Uncharacterized protein</fullName>
    </submittedName>
</protein>
<reference evidence="2" key="1">
    <citation type="submission" date="2016-09" db="EMBL/GenBank/DDBJ databases">
        <authorList>
            <person name="Lysoe E."/>
        </authorList>
    </citation>
    <scope>NUCLEOTIDE SEQUENCE [LARGE SCALE GENOMIC DNA]</scope>
    <source>
        <strain evidence="2">LJ96T</strain>
    </source>
</reference>
<organism evidence="1 2">
    <name type="scientific">Luteibacter rhizovicinus DSM 16549</name>
    <dbReference type="NCBI Taxonomy" id="1440763"/>
    <lineage>
        <taxon>Bacteria</taxon>
        <taxon>Pseudomonadati</taxon>
        <taxon>Pseudomonadota</taxon>
        <taxon>Gammaproteobacteria</taxon>
        <taxon>Lysobacterales</taxon>
        <taxon>Rhodanobacteraceae</taxon>
        <taxon>Luteibacter</taxon>
    </lineage>
</organism>
<dbReference type="Proteomes" id="UP000182987">
    <property type="component" value="Chromosome"/>
</dbReference>
<accession>A0A0G9HFV5</accession>
<proteinExistence type="predicted"/>
<dbReference type="PATRIC" id="fig|1440763.5.peg.1843"/>
<name>A0A0G9HFV5_9GAMM</name>
<sequence>MTLTRRILLALIIGVALTLALAWLSFEANEVGYEGLSNVLFWQNTFLQSRVASLDIGTPDDPLREGTLLMFLGFILSFPVGFVVYGVGAFVVISKLAERQGTARPRA</sequence>
<dbReference type="KEGG" id="lrz:BJI69_06965"/>
<dbReference type="EMBL" id="CP017480">
    <property type="protein sequence ID" value="APG03670.1"/>
    <property type="molecule type" value="Genomic_DNA"/>
</dbReference>
<keyword evidence="2" id="KW-1185">Reference proteome</keyword>
<dbReference type="RefSeq" id="WP_046965894.1">
    <property type="nucleotide sequence ID" value="NZ_CP017480.1"/>
</dbReference>
<dbReference type="AlphaFoldDB" id="A0A0G9HFV5"/>
<gene>
    <name evidence="1" type="ORF">BJI69_06965</name>
</gene>
<evidence type="ECO:0000313" key="1">
    <source>
        <dbReference type="EMBL" id="APG03670.1"/>
    </source>
</evidence>
<evidence type="ECO:0000313" key="2">
    <source>
        <dbReference type="Proteomes" id="UP000182987"/>
    </source>
</evidence>